<evidence type="ECO:0000256" key="12">
    <source>
        <dbReference type="ARBA" id="ARBA00023012"/>
    </source>
</evidence>
<evidence type="ECO:0000256" key="4">
    <source>
        <dbReference type="ARBA" id="ARBA00022475"/>
    </source>
</evidence>
<feature type="domain" description="Histidine kinase" evidence="15">
    <location>
        <begin position="368"/>
        <end position="584"/>
    </location>
</feature>
<dbReference type="FunFam" id="1.10.287.130:FF:000008">
    <property type="entry name" value="Two-component sensor histidine kinase"/>
    <property type="match status" value="1"/>
</dbReference>
<evidence type="ECO:0000256" key="2">
    <source>
        <dbReference type="ARBA" id="ARBA00004651"/>
    </source>
</evidence>
<dbReference type="CDD" id="cd06225">
    <property type="entry name" value="HAMP"/>
    <property type="match status" value="1"/>
</dbReference>
<dbReference type="GO" id="GO:0005524">
    <property type="term" value="F:ATP binding"/>
    <property type="evidence" value="ECO:0007669"/>
    <property type="project" value="UniProtKB-KW"/>
</dbReference>
<evidence type="ECO:0000256" key="9">
    <source>
        <dbReference type="ARBA" id="ARBA00022777"/>
    </source>
</evidence>
<feature type="transmembrane region" description="Helical" evidence="14">
    <location>
        <begin position="20"/>
        <end position="36"/>
    </location>
</feature>
<keyword evidence="5" id="KW-0597">Phosphoprotein</keyword>
<feature type="transmembrane region" description="Helical" evidence="14">
    <location>
        <begin position="259"/>
        <end position="277"/>
    </location>
</feature>
<dbReference type="SUPFAM" id="SSF47384">
    <property type="entry name" value="Homodimeric domain of signal transducing histidine kinase"/>
    <property type="match status" value="1"/>
</dbReference>
<evidence type="ECO:0000256" key="14">
    <source>
        <dbReference type="SAM" id="Phobius"/>
    </source>
</evidence>
<proteinExistence type="predicted"/>
<dbReference type="PANTHER" id="PTHR45528">
    <property type="entry name" value="SENSOR HISTIDINE KINASE CPXA"/>
    <property type="match status" value="1"/>
</dbReference>
<dbReference type="SUPFAM" id="SSF55874">
    <property type="entry name" value="ATPase domain of HSP90 chaperone/DNA topoisomerase II/histidine kinase"/>
    <property type="match status" value="1"/>
</dbReference>
<feature type="domain" description="HAMP" evidence="16">
    <location>
        <begin position="309"/>
        <end position="353"/>
    </location>
</feature>
<dbReference type="FunFam" id="3.30.565.10:FF:000013">
    <property type="entry name" value="Two-component sensor histidine kinase"/>
    <property type="match status" value="1"/>
</dbReference>
<dbReference type="GO" id="GO:0000155">
    <property type="term" value="F:phosphorelay sensor kinase activity"/>
    <property type="evidence" value="ECO:0007669"/>
    <property type="project" value="InterPro"/>
</dbReference>
<keyword evidence="6" id="KW-0808">Transferase</keyword>
<evidence type="ECO:0000256" key="6">
    <source>
        <dbReference type="ARBA" id="ARBA00022679"/>
    </source>
</evidence>
<dbReference type="EC" id="2.7.13.3" evidence="3"/>
<name>A0A316M2A3_9CLOT</name>
<evidence type="ECO:0000256" key="13">
    <source>
        <dbReference type="ARBA" id="ARBA00023136"/>
    </source>
</evidence>
<evidence type="ECO:0000256" key="1">
    <source>
        <dbReference type="ARBA" id="ARBA00000085"/>
    </source>
</evidence>
<evidence type="ECO:0000313" key="18">
    <source>
        <dbReference type="Proteomes" id="UP000246114"/>
    </source>
</evidence>
<keyword evidence="7 14" id="KW-0812">Transmembrane</keyword>
<evidence type="ECO:0000256" key="7">
    <source>
        <dbReference type="ARBA" id="ARBA00022692"/>
    </source>
</evidence>
<dbReference type="InterPro" id="IPR050398">
    <property type="entry name" value="HssS/ArlS-like"/>
</dbReference>
<dbReference type="SMART" id="SM00388">
    <property type="entry name" value="HisKA"/>
    <property type="match status" value="1"/>
</dbReference>
<reference evidence="17 18" key="1">
    <citation type="submission" date="2018-03" db="EMBL/GenBank/DDBJ databases">
        <title>The uncultured portion of the human microbiome is neutrally assembled.</title>
        <authorList>
            <person name="Jeraldo P."/>
            <person name="Boardman L."/>
            <person name="White B.A."/>
            <person name="Nelson H."/>
            <person name="Goldenfeld N."/>
            <person name="Chia N."/>
        </authorList>
    </citation>
    <scope>NUCLEOTIDE SEQUENCE [LARGE SCALE GENOMIC DNA]</scope>
    <source>
        <strain evidence="17">CIM:MAG 903</strain>
    </source>
</reference>
<keyword evidence="13 14" id="KW-0472">Membrane</keyword>
<dbReference type="Gene3D" id="3.30.565.10">
    <property type="entry name" value="Histidine kinase-like ATPase, C-terminal domain"/>
    <property type="match status" value="1"/>
</dbReference>
<dbReference type="GO" id="GO:0005886">
    <property type="term" value="C:plasma membrane"/>
    <property type="evidence" value="ECO:0007669"/>
    <property type="project" value="UniProtKB-SubCell"/>
</dbReference>
<feature type="transmembrane region" description="Helical" evidence="14">
    <location>
        <begin position="283"/>
        <end position="301"/>
    </location>
</feature>
<evidence type="ECO:0000256" key="11">
    <source>
        <dbReference type="ARBA" id="ARBA00022989"/>
    </source>
</evidence>
<dbReference type="CDD" id="cd00082">
    <property type="entry name" value="HisKA"/>
    <property type="match status" value="1"/>
</dbReference>
<organism evidence="17 18">
    <name type="scientific">Clostridium cadaveris</name>
    <dbReference type="NCBI Taxonomy" id="1529"/>
    <lineage>
        <taxon>Bacteria</taxon>
        <taxon>Bacillati</taxon>
        <taxon>Bacillota</taxon>
        <taxon>Clostridia</taxon>
        <taxon>Eubacteriales</taxon>
        <taxon>Clostridiaceae</taxon>
        <taxon>Clostridium</taxon>
    </lineage>
</organism>
<dbReference type="InterPro" id="IPR036097">
    <property type="entry name" value="HisK_dim/P_sf"/>
</dbReference>
<dbReference type="InterPro" id="IPR004358">
    <property type="entry name" value="Sig_transdc_His_kin-like_C"/>
</dbReference>
<dbReference type="InterPro" id="IPR005467">
    <property type="entry name" value="His_kinase_dom"/>
</dbReference>
<keyword evidence="11 14" id="KW-1133">Transmembrane helix</keyword>
<dbReference type="AlphaFoldDB" id="A0A316M2A3"/>
<keyword evidence="4" id="KW-1003">Cell membrane</keyword>
<evidence type="ECO:0000256" key="10">
    <source>
        <dbReference type="ARBA" id="ARBA00022840"/>
    </source>
</evidence>
<evidence type="ECO:0000256" key="8">
    <source>
        <dbReference type="ARBA" id="ARBA00022741"/>
    </source>
</evidence>
<comment type="catalytic activity">
    <reaction evidence="1">
        <text>ATP + protein L-histidine = ADP + protein N-phospho-L-histidine.</text>
        <dbReference type="EC" id="2.7.13.3"/>
    </reaction>
</comment>
<comment type="subcellular location">
    <subcellularLocation>
        <location evidence="2">Cell membrane</location>
        <topology evidence="2">Multi-pass membrane protein</topology>
    </subcellularLocation>
</comment>
<dbReference type="InterPro" id="IPR036890">
    <property type="entry name" value="HATPase_C_sf"/>
</dbReference>
<dbReference type="PROSITE" id="PS50885">
    <property type="entry name" value="HAMP"/>
    <property type="match status" value="1"/>
</dbReference>
<dbReference type="InterPro" id="IPR003594">
    <property type="entry name" value="HATPase_dom"/>
</dbReference>
<accession>A0A316M2A3</accession>
<keyword evidence="8" id="KW-0547">Nucleotide-binding</keyword>
<sequence>MNNEKKKGRIKNFFARHVDLITICMVIFTIIAYPYFGRVIDAYKYKQFDKEKIRQQWIYELYEVDNIIFKATNYLNDIPSMTQEELLSEAKVGATYIKSRYYILHKPTGKVYTNEPSLIGNDIEAFLNKDALFYYKVDAANPVPALKIQPDLVNNIKNLGDYEQYYWTTAESIRSSHGNYVIMWDTRERAIKNAFCLAVYIVVFILYCIGIWNIGTEALLESLRKSIWISYIKRFIKYLYHIICSFGDLIRVKSVAFKAIAYIVSTPMFIIIMPQVMYGYVSIFAVVFVFLYMFVLIPLLLKDALGYARIIKATRDMANGNLDAFIKESGSKEVKELASNINKIKTGFKSSIDEQVKNERLKSELVANVSHDLKTPLTSIINYTDLLGREELTAEERSDYLQILNNKSLRLKALIEDLFEVSKMNSGKVELEKGEVDVVELINQSIGELSYMYDEKKLDFRVNSFDQPIMLNLDGKKMARVFENLISNALKYSLDNTRVYVDIEQREESGVRICFKNISAYEMNFDVDEIFDRFKRGDSSRNSTVEGSGLGLAIAKGIVELHRGKMYIEKDGDMFKVFIDLSYS</sequence>
<keyword evidence="10" id="KW-0067">ATP-binding</keyword>
<feature type="transmembrane region" description="Helical" evidence="14">
    <location>
        <begin position="194"/>
        <end position="215"/>
    </location>
</feature>
<gene>
    <name evidence="17" type="ORF">DBY38_13620</name>
</gene>
<dbReference type="Proteomes" id="UP000246114">
    <property type="component" value="Unassembled WGS sequence"/>
</dbReference>
<comment type="caution">
    <text evidence="17">The sequence shown here is derived from an EMBL/GenBank/DDBJ whole genome shotgun (WGS) entry which is preliminary data.</text>
</comment>
<dbReference type="InterPro" id="IPR003660">
    <property type="entry name" value="HAMP_dom"/>
</dbReference>
<evidence type="ECO:0000313" key="17">
    <source>
        <dbReference type="EMBL" id="PWL51708.1"/>
    </source>
</evidence>
<dbReference type="Gene3D" id="1.10.287.130">
    <property type="match status" value="1"/>
</dbReference>
<dbReference type="Pfam" id="PF02518">
    <property type="entry name" value="HATPase_c"/>
    <property type="match status" value="1"/>
</dbReference>
<protein>
    <recommendedName>
        <fullName evidence="3">histidine kinase</fullName>
        <ecNumber evidence="3">2.7.13.3</ecNumber>
    </recommendedName>
</protein>
<dbReference type="PROSITE" id="PS50109">
    <property type="entry name" value="HIS_KIN"/>
    <property type="match status" value="1"/>
</dbReference>
<dbReference type="PRINTS" id="PR00344">
    <property type="entry name" value="BCTRLSENSOR"/>
</dbReference>
<dbReference type="PANTHER" id="PTHR45528:SF1">
    <property type="entry name" value="SENSOR HISTIDINE KINASE CPXA"/>
    <property type="match status" value="1"/>
</dbReference>
<dbReference type="Pfam" id="PF00512">
    <property type="entry name" value="HisKA"/>
    <property type="match status" value="1"/>
</dbReference>
<dbReference type="SMART" id="SM00387">
    <property type="entry name" value="HATPase_c"/>
    <property type="match status" value="1"/>
</dbReference>
<dbReference type="InterPro" id="IPR003661">
    <property type="entry name" value="HisK_dim/P_dom"/>
</dbReference>
<keyword evidence="9 17" id="KW-0418">Kinase</keyword>
<evidence type="ECO:0000256" key="5">
    <source>
        <dbReference type="ARBA" id="ARBA00022553"/>
    </source>
</evidence>
<evidence type="ECO:0000259" key="16">
    <source>
        <dbReference type="PROSITE" id="PS50885"/>
    </source>
</evidence>
<keyword evidence="12" id="KW-0902">Two-component regulatory system</keyword>
<dbReference type="EMBL" id="QAMZ01000054">
    <property type="protein sequence ID" value="PWL51708.1"/>
    <property type="molecule type" value="Genomic_DNA"/>
</dbReference>
<evidence type="ECO:0000256" key="3">
    <source>
        <dbReference type="ARBA" id="ARBA00012438"/>
    </source>
</evidence>
<evidence type="ECO:0000259" key="15">
    <source>
        <dbReference type="PROSITE" id="PS50109"/>
    </source>
</evidence>